<evidence type="ECO:0000256" key="3">
    <source>
        <dbReference type="ARBA" id="ARBA00022801"/>
    </source>
</evidence>
<dbReference type="EC" id="3.2.1.23" evidence="6"/>
<comment type="catalytic activity">
    <reaction evidence="6">
        <text>Hydrolysis of terminal non-reducing beta-D-galactose residues in beta-D-galactosides.</text>
        <dbReference type="EC" id="3.2.1.23"/>
    </reaction>
</comment>
<organism evidence="13">
    <name type="scientific">Lygus hesperus</name>
    <name type="common">Western plant bug</name>
    <dbReference type="NCBI Taxonomy" id="30085"/>
    <lineage>
        <taxon>Eukaryota</taxon>
        <taxon>Metazoa</taxon>
        <taxon>Ecdysozoa</taxon>
        <taxon>Arthropoda</taxon>
        <taxon>Hexapoda</taxon>
        <taxon>Insecta</taxon>
        <taxon>Pterygota</taxon>
        <taxon>Neoptera</taxon>
        <taxon>Paraneoptera</taxon>
        <taxon>Hemiptera</taxon>
        <taxon>Heteroptera</taxon>
        <taxon>Panheteroptera</taxon>
        <taxon>Cimicomorpha</taxon>
        <taxon>Miridae</taxon>
        <taxon>Mirini</taxon>
        <taxon>Lygus</taxon>
    </lineage>
</organism>
<dbReference type="InterPro" id="IPR048912">
    <property type="entry name" value="BetaGal1-like_ABD1"/>
</dbReference>
<dbReference type="PANTHER" id="PTHR23421">
    <property type="entry name" value="BETA-GALACTOSIDASE RELATED"/>
    <property type="match status" value="1"/>
</dbReference>
<sequence>ETIMLLRWIFCLLGGLAVSSADEVTQRRSFEISFDSDTFLMDGKPFKYISGSLHYFRVPHQYWKDRLNKIRLLGFNAVSTYVEWSMHELSRGVFNFQGDADLETFIKLAQQMGLFVILRPGPYICAEREFGGYPAWLLSENPNMKMRTSDPSHAFFIEKWFHELFSRLKPLLYGNGGPIIMVQVENEYGSYPKHDKKYLSWLRDLYLSHIGDKAVLFTTDGWNQDMVNRGRIPGVFSTVDFGSIAGKSFSAREEVQKLFAPLRKIQPKGPLVNSEFYTGWLSYWGEPFATVDTANIIRTMRGLIQTNVSFNCYMIQGGTNFGYSSGSGSSDTLKLSLTSYDYDAPINEAGDLTEKYFAIRELLEEYGMRVGDEKEIEALKTKPKGDYGIVEMEPVVSLLQSSIGSEPVETVYPLTMESFNQSYGFIAYTHTVTDPPKDPSVLQVNIRDRALVLLDNVEISVLAYTVINETPLPPTMKSGMNLTLLVENQGRRNFQLLSDVTKGIISNATLDGKILENWSTVSYPLTPEDIKKIEEMATIDSLIDTYEFPVFLTASFTLPPPAQMNNEVRKEDMRGSETKMSEVVTETNAIPAGEQKLEQTVVETSKSRMPEEVKDSENKPQDAIQVENQTPAGPVNSVQMQEEVTEAADLTTTVAPTAGNDAETTSMGVSQARRKREIKSDDFPLDSYLDMTGWGKGLVFINGHNLGRYWHIGPQMTLFVPGVWLLPYPQKNRITILELHYAPHDKTVRFSTQPIFNITGPTVRQIYK</sequence>
<dbReference type="SUPFAM" id="SSF49785">
    <property type="entry name" value="Galactose-binding domain-like"/>
    <property type="match status" value="1"/>
</dbReference>
<dbReference type="SUPFAM" id="SSF51445">
    <property type="entry name" value="(Trans)glycosidases"/>
    <property type="match status" value="1"/>
</dbReference>
<dbReference type="InterPro" id="IPR048913">
    <property type="entry name" value="BetaGal_gal-bd"/>
</dbReference>
<dbReference type="InterPro" id="IPR019801">
    <property type="entry name" value="Glyco_hydro_35_CS"/>
</dbReference>
<feature type="region of interest" description="Disordered" evidence="8">
    <location>
        <begin position="601"/>
        <end position="620"/>
    </location>
</feature>
<dbReference type="Gene3D" id="2.60.120.260">
    <property type="entry name" value="Galactose-binding domain-like"/>
    <property type="match status" value="3"/>
</dbReference>
<name>A0A146KKT0_LYGHE</name>
<comment type="similarity">
    <text evidence="1 7">Belongs to the glycosyl hydrolase 35 family.</text>
</comment>
<dbReference type="InterPro" id="IPR031330">
    <property type="entry name" value="Gly_Hdrlase_35_cat"/>
</dbReference>
<keyword evidence="5 6" id="KW-0326">Glycosidase</keyword>
<dbReference type="Pfam" id="PF01301">
    <property type="entry name" value="Glyco_hydro_35"/>
    <property type="match status" value="1"/>
</dbReference>
<feature type="compositionally biased region" description="Basic and acidic residues" evidence="8">
    <location>
        <begin position="605"/>
        <end position="620"/>
    </location>
</feature>
<dbReference type="InterPro" id="IPR001944">
    <property type="entry name" value="Glycoside_Hdrlase_35"/>
</dbReference>
<dbReference type="PROSITE" id="PS01182">
    <property type="entry name" value="GLYCOSYL_HYDROL_F35"/>
    <property type="match status" value="1"/>
</dbReference>
<dbReference type="Gene3D" id="3.20.20.80">
    <property type="entry name" value="Glycosidases"/>
    <property type="match status" value="1"/>
</dbReference>
<keyword evidence="2 9" id="KW-0732">Signal</keyword>
<evidence type="ECO:0000256" key="6">
    <source>
        <dbReference type="RuleBase" id="RU000675"/>
    </source>
</evidence>
<evidence type="ECO:0000313" key="13">
    <source>
        <dbReference type="EMBL" id="JAP97182.1"/>
    </source>
</evidence>
<gene>
    <name evidence="13" type="primary">GLB1_1</name>
    <name evidence="13" type="ORF">g.57848</name>
</gene>
<feature type="chain" id="PRO_5007526612" description="Beta-galactosidase" evidence="9">
    <location>
        <begin position="22"/>
        <end position="768"/>
    </location>
</feature>
<dbReference type="EMBL" id="GDHC01021446">
    <property type="protein sequence ID" value="JAP97182.1"/>
    <property type="molecule type" value="Transcribed_RNA"/>
</dbReference>
<evidence type="ECO:0000259" key="11">
    <source>
        <dbReference type="Pfam" id="PF21317"/>
    </source>
</evidence>
<dbReference type="Pfam" id="PF21467">
    <property type="entry name" value="BetaGal_gal-bd"/>
    <property type="match status" value="1"/>
</dbReference>
<proteinExistence type="inferred from homology"/>
<feature type="domain" description="Beta-galactosidase galactose-binding" evidence="12">
    <location>
        <begin position="682"/>
        <end position="727"/>
    </location>
</feature>
<keyword evidence="4" id="KW-0325">Glycoprotein</keyword>
<accession>A0A146KKT0</accession>
<evidence type="ECO:0000259" key="12">
    <source>
        <dbReference type="Pfam" id="PF21467"/>
    </source>
</evidence>
<dbReference type="GO" id="GO:0005975">
    <property type="term" value="P:carbohydrate metabolic process"/>
    <property type="evidence" value="ECO:0007669"/>
    <property type="project" value="InterPro"/>
</dbReference>
<feature type="domain" description="Glycoside hydrolase 35 catalytic" evidence="10">
    <location>
        <begin position="38"/>
        <end position="365"/>
    </location>
</feature>
<evidence type="ECO:0000256" key="7">
    <source>
        <dbReference type="RuleBase" id="RU003679"/>
    </source>
</evidence>
<evidence type="ECO:0000259" key="10">
    <source>
        <dbReference type="Pfam" id="PF01301"/>
    </source>
</evidence>
<dbReference type="Pfam" id="PF21317">
    <property type="entry name" value="BetaGal_ABD_1"/>
    <property type="match status" value="1"/>
</dbReference>
<evidence type="ECO:0000256" key="2">
    <source>
        <dbReference type="ARBA" id="ARBA00022729"/>
    </source>
</evidence>
<evidence type="ECO:0000256" key="8">
    <source>
        <dbReference type="SAM" id="MobiDB-lite"/>
    </source>
</evidence>
<reference evidence="13" key="1">
    <citation type="journal article" date="2016" name="Gigascience">
        <title>De novo construction of an expanded transcriptome assembly for the western tarnished plant bug, Lygus hesperus.</title>
        <authorList>
            <person name="Tassone E.E."/>
            <person name="Geib S.M."/>
            <person name="Hall B."/>
            <person name="Fabrick J.A."/>
            <person name="Brent C.S."/>
            <person name="Hull J.J."/>
        </authorList>
    </citation>
    <scope>NUCLEOTIDE SEQUENCE</scope>
</reference>
<dbReference type="PRINTS" id="PR00742">
    <property type="entry name" value="GLHYDRLASE35"/>
</dbReference>
<feature type="domain" description="Beta-galactosidase 1-like first all-beta" evidence="11">
    <location>
        <begin position="413"/>
        <end position="522"/>
    </location>
</feature>
<feature type="signal peptide" evidence="9">
    <location>
        <begin position="1"/>
        <end position="21"/>
    </location>
</feature>
<dbReference type="AlphaFoldDB" id="A0A146KKT0"/>
<dbReference type="FunFam" id="3.20.20.80:FF:000017">
    <property type="entry name" value="Beta-galactosidase"/>
    <property type="match status" value="1"/>
</dbReference>
<evidence type="ECO:0000256" key="4">
    <source>
        <dbReference type="ARBA" id="ARBA00023180"/>
    </source>
</evidence>
<dbReference type="InterPro" id="IPR008979">
    <property type="entry name" value="Galactose-bd-like_sf"/>
</dbReference>
<dbReference type="GO" id="GO:0004565">
    <property type="term" value="F:beta-galactosidase activity"/>
    <property type="evidence" value="ECO:0007669"/>
    <property type="project" value="UniProtKB-EC"/>
</dbReference>
<feature type="non-terminal residue" evidence="13">
    <location>
        <position position="1"/>
    </location>
</feature>
<evidence type="ECO:0000256" key="1">
    <source>
        <dbReference type="ARBA" id="ARBA00009809"/>
    </source>
</evidence>
<evidence type="ECO:0000256" key="9">
    <source>
        <dbReference type="SAM" id="SignalP"/>
    </source>
</evidence>
<keyword evidence="3 6" id="KW-0378">Hydrolase</keyword>
<protein>
    <recommendedName>
        <fullName evidence="6">Beta-galactosidase</fullName>
        <ecNumber evidence="6">3.2.1.23</ecNumber>
    </recommendedName>
</protein>
<evidence type="ECO:0000256" key="5">
    <source>
        <dbReference type="ARBA" id="ARBA00023295"/>
    </source>
</evidence>
<dbReference type="InterPro" id="IPR017853">
    <property type="entry name" value="GH"/>
</dbReference>